<evidence type="ECO:0000313" key="2">
    <source>
        <dbReference type="EMBL" id="BCZ47067.1"/>
    </source>
</evidence>
<dbReference type="Proteomes" id="UP000824633">
    <property type="component" value="Chromosome"/>
</dbReference>
<dbReference type="Gene3D" id="3.30.360.10">
    <property type="entry name" value="Dihydrodipicolinate Reductase, domain 2"/>
    <property type="match status" value="1"/>
</dbReference>
<dbReference type="CDD" id="cd08255">
    <property type="entry name" value="2-desacetyl-2-hydroxyethyl_bacteriochlorophyllide_like"/>
    <property type="match status" value="1"/>
</dbReference>
<dbReference type="RefSeq" id="WP_224033451.1">
    <property type="nucleotide sequence ID" value="NZ_AP024849.1"/>
</dbReference>
<dbReference type="SUPFAM" id="SSF55347">
    <property type="entry name" value="Glyceraldehyde-3-phosphate dehydrogenase-like, C-terminal domain"/>
    <property type="match status" value="1"/>
</dbReference>
<evidence type="ECO:0000259" key="1">
    <source>
        <dbReference type="SMART" id="SM00829"/>
    </source>
</evidence>
<dbReference type="Gene3D" id="3.90.180.10">
    <property type="entry name" value="Medium-chain alcohol dehydrogenases, catalytic domain"/>
    <property type="match status" value="1"/>
</dbReference>
<evidence type="ECO:0000313" key="3">
    <source>
        <dbReference type="Proteomes" id="UP000824633"/>
    </source>
</evidence>
<organism evidence="2 3">
    <name type="scientific">Clostridium gelidum</name>
    <dbReference type="NCBI Taxonomy" id="704125"/>
    <lineage>
        <taxon>Bacteria</taxon>
        <taxon>Bacillati</taxon>
        <taxon>Bacillota</taxon>
        <taxon>Clostridia</taxon>
        <taxon>Eubacteriales</taxon>
        <taxon>Clostridiaceae</taxon>
        <taxon>Clostridium</taxon>
    </lineage>
</organism>
<dbReference type="InterPro" id="IPR051450">
    <property type="entry name" value="Gfo/Idh/MocA_Oxidoreductases"/>
</dbReference>
<dbReference type="InterPro" id="IPR013149">
    <property type="entry name" value="ADH-like_C"/>
</dbReference>
<dbReference type="SMART" id="SM00829">
    <property type="entry name" value="PKS_ER"/>
    <property type="match status" value="1"/>
</dbReference>
<dbReference type="Pfam" id="PF01408">
    <property type="entry name" value="GFO_IDH_MocA"/>
    <property type="match status" value="1"/>
</dbReference>
<dbReference type="Pfam" id="PF00107">
    <property type="entry name" value="ADH_zinc_N"/>
    <property type="match status" value="1"/>
</dbReference>
<dbReference type="InterPro" id="IPR020843">
    <property type="entry name" value="ER"/>
</dbReference>
<dbReference type="Gene3D" id="3.40.50.720">
    <property type="entry name" value="NAD(P)-binding Rossmann-like Domain"/>
    <property type="match status" value="2"/>
</dbReference>
<dbReference type="SUPFAM" id="SSF50129">
    <property type="entry name" value="GroES-like"/>
    <property type="match status" value="1"/>
</dbReference>
<sequence>MKQVLIKQGQSIVSQIPAPVVSDNGVLVKVLYSCISAGTEIIGVTESGESIMKKAMKQPEKVKKALNMLKTQGLDSVIGKIKEMDSPKVIGYSASGIVIGLGKNVLDLKIGEKVACAGAGFANHAEFIDVPRSLVMRVPESLTMDLASTVTSGGIAMQGVRRADLRLGEIVAVIGMGILGQLSAQMLKASGCKVIGIDIDERRLNIAKETSCDYVINSSTDDVIKEVEKITESYGVDATIITASANSNEVLSESFNICRRKGKVVLVGVVGNEYKRDDMYKKELDFVISTSYGPGRYDPSYEEKCIDYPYAYVRWTENRNMEAYLRLVADNKIDLKLLIEKIYEIDRVSEAYEDLRNSLNKPLIVLLKYNEEQQEVKRTIRIEGEHFKKNGKINLAIIGAGGFAKSMHLPNLKKLNDIYNIYAIMSRTGTNAKAIADQYGAKYATTDYNEILNDPKVDMVLICTRHNLHGDMSIEAMKKGKAVFVEKPMALNKEEMEKVLKTIEETKVPYMVGFNRRFSKYAREVKKYIKDRINPMIINYQMNVGCIPLDHWVHTEEGGGRIIGECCHIFDLFNYFTESKVVSISVDSINPRGKNISQRDNMVVIIKYEDGSLCTLTYTSIGNKSYPKEFCQIYCDGKIITIDDYKRINGYGVKPSNLQHKSSEKGQFEELKEFAKAMKSEGRYNIPLWQLQQASEISYLVDREVMK</sequence>
<reference evidence="3" key="1">
    <citation type="submission" date="2021-07" db="EMBL/GenBank/DDBJ databases">
        <title>Complete genome sequencing of a Clostridium isolate.</title>
        <authorList>
            <person name="Ueki A."/>
            <person name="Tonouchi A."/>
        </authorList>
    </citation>
    <scope>NUCLEOTIDE SEQUENCE [LARGE SCALE GENOMIC DNA]</scope>
    <source>
        <strain evidence="3">C5S11</strain>
    </source>
</reference>
<dbReference type="InterPro" id="IPR000683">
    <property type="entry name" value="Gfo/Idh/MocA-like_OxRdtase_N"/>
</dbReference>
<protein>
    <submittedName>
        <fullName evidence="2">Oxidoreductase</fullName>
    </submittedName>
</protein>
<dbReference type="Pfam" id="PF22725">
    <property type="entry name" value="GFO_IDH_MocA_C3"/>
    <property type="match status" value="1"/>
</dbReference>
<dbReference type="InterPro" id="IPR011032">
    <property type="entry name" value="GroES-like_sf"/>
</dbReference>
<dbReference type="PANTHER" id="PTHR43377:SF1">
    <property type="entry name" value="BILIVERDIN REDUCTASE A"/>
    <property type="match status" value="1"/>
</dbReference>
<gene>
    <name evidence="2" type="ORF">psyc5s11_31340</name>
</gene>
<name>A0ABM7T517_9CLOT</name>
<dbReference type="InterPro" id="IPR055170">
    <property type="entry name" value="GFO_IDH_MocA-like_dom"/>
</dbReference>
<dbReference type="EMBL" id="AP024849">
    <property type="protein sequence ID" value="BCZ47067.1"/>
    <property type="molecule type" value="Genomic_DNA"/>
</dbReference>
<dbReference type="PANTHER" id="PTHR43377">
    <property type="entry name" value="BILIVERDIN REDUCTASE A"/>
    <property type="match status" value="1"/>
</dbReference>
<proteinExistence type="predicted"/>
<dbReference type="SUPFAM" id="SSF51735">
    <property type="entry name" value="NAD(P)-binding Rossmann-fold domains"/>
    <property type="match status" value="2"/>
</dbReference>
<feature type="domain" description="Enoyl reductase (ER)" evidence="1">
    <location>
        <begin position="9"/>
        <end position="366"/>
    </location>
</feature>
<accession>A0ABM7T517</accession>
<keyword evidence="3" id="KW-1185">Reference proteome</keyword>
<dbReference type="InterPro" id="IPR036291">
    <property type="entry name" value="NAD(P)-bd_dom_sf"/>
</dbReference>